<dbReference type="SUPFAM" id="SSF102588">
    <property type="entry name" value="LmbE-like"/>
    <property type="match status" value="1"/>
</dbReference>
<protein>
    <submittedName>
        <fullName evidence="1">PIG-L family deacetylase</fullName>
    </submittedName>
</protein>
<dbReference type="PANTHER" id="PTHR12993:SF11">
    <property type="entry name" value="N-ACETYLGLUCOSAMINYL-PHOSPHATIDYLINOSITOL DE-N-ACETYLASE"/>
    <property type="match status" value="1"/>
</dbReference>
<keyword evidence="2" id="KW-1185">Reference proteome</keyword>
<evidence type="ECO:0000313" key="1">
    <source>
        <dbReference type="EMBL" id="WXB16409.1"/>
    </source>
</evidence>
<evidence type="ECO:0000313" key="2">
    <source>
        <dbReference type="Proteomes" id="UP001370348"/>
    </source>
</evidence>
<dbReference type="Pfam" id="PF02585">
    <property type="entry name" value="PIG-L"/>
    <property type="match status" value="1"/>
</dbReference>
<dbReference type="RefSeq" id="WP_394826033.1">
    <property type="nucleotide sequence ID" value="NZ_CP089984.1"/>
</dbReference>
<reference evidence="1 2" key="1">
    <citation type="submission" date="2021-12" db="EMBL/GenBank/DDBJ databases">
        <title>Discovery of the Pendulisporaceae a myxobacterial family with distinct sporulation behavior and unique specialized metabolism.</title>
        <authorList>
            <person name="Garcia R."/>
            <person name="Popoff A."/>
            <person name="Bader C.D."/>
            <person name="Loehr J."/>
            <person name="Walesch S."/>
            <person name="Walt C."/>
            <person name="Boldt J."/>
            <person name="Bunk B."/>
            <person name="Haeckl F.J.F.P.J."/>
            <person name="Gunesch A.P."/>
            <person name="Birkelbach J."/>
            <person name="Nuebel U."/>
            <person name="Pietschmann T."/>
            <person name="Bach T."/>
            <person name="Mueller R."/>
        </authorList>
    </citation>
    <scope>NUCLEOTIDE SEQUENCE [LARGE SCALE GENOMIC DNA]</scope>
    <source>
        <strain evidence="1 2">MSr11954</strain>
    </source>
</reference>
<name>A0ABZ2M3N9_9BACT</name>
<dbReference type="InterPro" id="IPR003737">
    <property type="entry name" value="GlcNAc_PI_deacetylase-related"/>
</dbReference>
<dbReference type="InterPro" id="IPR024078">
    <property type="entry name" value="LmbE-like_dom_sf"/>
</dbReference>
<dbReference type="Proteomes" id="UP001370348">
    <property type="component" value="Chromosome"/>
</dbReference>
<dbReference type="Gene3D" id="3.40.50.10320">
    <property type="entry name" value="LmbE-like"/>
    <property type="match status" value="1"/>
</dbReference>
<proteinExistence type="predicted"/>
<sequence length="286" mass="30640">MNSVPHPCAMAALHAERPGRILLVAAHPDDETIGLGATLGSLIAAGWRAHVLHVTDGAPHDPKLRFALQHRSREEASAIRRVELENALRAGGVEPDGVLLPSMGIADQEASLAMPAIARALAEQITTLGANVVITHPYEGGHPDHDATALAVHGAAALLAAQKAAPTLAEMSSYHTREGSLITATFRTDAPLRGPAPPVRCTEARGGELDDGARARKRRMLDAFTTQVEILRPFGTDAEPLRCAPRYDFSRPPHAGPLHYESLPFDWTGARWRELARRAIAELGLV</sequence>
<accession>A0ABZ2M3N9</accession>
<gene>
    <name evidence="1" type="ORF">LZC94_03815</name>
</gene>
<dbReference type="PANTHER" id="PTHR12993">
    <property type="entry name" value="N-ACETYLGLUCOSAMINYL-PHOSPHATIDYLINOSITOL DE-N-ACETYLASE-RELATED"/>
    <property type="match status" value="1"/>
</dbReference>
<dbReference type="EMBL" id="CP089984">
    <property type="protein sequence ID" value="WXB16409.1"/>
    <property type="molecule type" value="Genomic_DNA"/>
</dbReference>
<organism evidence="1 2">
    <name type="scientific">Pendulispora albinea</name>
    <dbReference type="NCBI Taxonomy" id="2741071"/>
    <lineage>
        <taxon>Bacteria</taxon>
        <taxon>Pseudomonadati</taxon>
        <taxon>Myxococcota</taxon>
        <taxon>Myxococcia</taxon>
        <taxon>Myxococcales</taxon>
        <taxon>Sorangiineae</taxon>
        <taxon>Pendulisporaceae</taxon>
        <taxon>Pendulispora</taxon>
    </lineage>
</organism>